<protein>
    <submittedName>
        <fullName evidence="2">Uncharacterized protein</fullName>
    </submittedName>
</protein>
<dbReference type="Proteomes" id="UP000708208">
    <property type="component" value="Unassembled WGS sequence"/>
</dbReference>
<name>A0A8J2JV98_9HEXA</name>
<evidence type="ECO:0000313" key="2">
    <source>
        <dbReference type="EMBL" id="CAG7727365.1"/>
    </source>
</evidence>
<proteinExistence type="predicted"/>
<comment type="caution">
    <text evidence="2">The sequence shown here is derived from an EMBL/GenBank/DDBJ whole genome shotgun (WGS) entry which is preliminary data.</text>
</comment>
<reference evidence="2" key="1">
    <citation type="submission" date="2021-06" db="EMBL/GenBank/DDBJ databases">
        <authorList>
            <person name="Hodson N. C."/>
            <person name="Mongue J. A."/>
            <person name="Jaron S. K."/>
        </authorList>
    </citation>
    <scope>NUCLEOTIDE SEQUENCE</scope>
</reference>
<gene>
    <name evidence="2" type="ORF">AFUS01_LOCUS16211</name>
</gene>
<keyword evidence="3" id="KW-1185">Reference proteome</keyword>
<feature type="chain" id="PRO_5035251773" evidence="1">
    <location>
        <begin position="22"/>
        <end position="41"/>
    </location>
</feature>
<sequence length="41" mass="4452">MMIRSGFTTVVVGSFLLISLSDIGSPAHSMKDYSGLHIGYY</sequence>
<accession>A0A8J2JV98</accession>
<feature type="non-terminal residue" evidence="2">
    <location>
        <position position="1"/>
    </location>
</feature>
<keyword evidence="1" id="KW-0732">Signal</keyword>
<dbReference type="EMBL" id="CAJVCH010147661">
    <property type="protein sequence ID" value="CAG7727365.1"/>
    <property type="molecule type" value="Genomic_DNA"/>
</dbReference>
<evidence type="ECO:0000256" key="1">
    <source>
        <dbReference type="SAM" id="SignalP"/>
    </source>
</evidence>
<dbReference type="AlphaFoldDB" id="A0A8J2JV98"/>
<evidence type="ECO:0000313" key="3">
    <source>
        <dbReference type="Proteomes" id="UP000708208"/>
    </source>
</evidence>
<feature type="signal peptide" evidence="1">
    <location>
        <begin position="1"/>
        <end position="21"/>
    </location>
</feature>
<organism evidence="2 3">
    <name type="scientific">Allacma fusca</name>
    <dbReference type="NCBI Taxonomy" id="39272"/>
    <lineage>
        <taxon>Eukaryota</taxon>
        <taxon>Metazoa</taxon>
        <taxon>Ecdysozoa</taxon>
        <taxon>Arthropoda</taxon>
        <taxon>Hexapoda</taxon>
        <taxon>Collembola</taxon>
        <taxon>Symphypleona</taxon>
        <taxon>Sminthuridae</taxon>
        <taxon>Allacma</taxon>
    </lineage>
</organism>